<comment type="similarity">
    <text evidence="1">Belongs to the site-specific recombinase resolvase family.</text>
</comment>
<evidence type="ECO:0000313" key="4">
    <source>
        <dbReference type="Proteomes" id="UP001204643"/>
    </source>
</evidence>
<organism evidence="3 4">
    <name type="scientific">Bacillus cereus</name>
    <dbReference type="NCBI Taxonomy" id="1396"/>
    <lineage>
        <taxon>Bacteria</taxon>
        <taxon>Bacillati</taxon>
        <taxon>Bacillota</taxon>
        <taxon>Bacilli</taxon>
        <taxon>Bacillales</taxon>
        <taxon>Bacillaceae</taxon>
        <taxon>Bacillus</taxon>
        <taxon>Bacillus cereus group</taxon>
    </lineage>
</organism>
<dbReference type="EMBL" id="JANHEB010000116">
    <property type="protein sequence ID" value="MCQ6289025.1"/>
    <property type="molecule type" value="Genomic_DNA"/>
</dbReference>
<comment type="caution">
    <text evidence="3">The sequence shown here is derived from an EMBL/GenBank/DDBJ whole genome shotgun (WGS) entry which is preliminary data.</text>
</comment>
<dbReference type="AlphaFoldDB" id="A0AAW5L668"/>
<gene>
    <name evidence="3" type="ORF">NPM19_31100</name>
</gene>
<dbReference type="InterPro" id="IPR006119">
    <property type="entry name" value="Resolv_N"/>
</dbReference>
<dbReference type="Gene3D" id="3.40.50.1390">
    <property type="entry name" value="Resolvase, N-terminal catalytic domain"/>
    <property type="match status" value="1"/>
</dbReference>
<dbReference type="Proteomes" id="UP001204643">
    <property type="component" value="Unassembled WGS sequence"/>
</dbReference>
<dbReference type="SUPFAM" id="SSF46689">
    <property type="entry name" value="Homeodomain-like"/>
    <property type="match status" value="1"/>
</dbReference>
<dbReference type="InterPro" id="IPR036162">
    <property type="entry name" value="Resolvase-like_N_sf"/>
</dbReference>
<dbReference type="Pfam" id="PF02796">
    <property type="entry name" value="HTH_7"/>
    <property type="match status" value="1"/>
</dbReference>
<feature type="non-terminal residue" evidence="3">
    <location>
        <position position="1"/>
    </location>
</feature>
<evidence type="ECO:0000259" key="2">
    <source>
        <dbReference type="PROSITE" id="PS51736"/>
    </source>
</evidence>
<feature type="domain" description="Resolvase/invertase-type recombinase catalytic" evidence="2">
    <location>
        <begin position="1"/>
        <end position="30"/>
    </location>
</feature>
<dbReference type="SUPFAM" id="SSF53041">
    <property type="entry name" value="Resolvase-like"/>
    <property type="match status" value="1"/>
</dbReference>
<accession>A0AAW5L668</accession>
<protein>
    <submittedName>
        <fullName evidence="3">Helix-turn-helix domain-containing protein</fullName>
    </submittedName>
</protein>
<dbReference type="Pfam" id="PF00239">
    <property type="entry name" value="Resolvase"/>
    <property type="match status" value="1"/>
</dbReference>
<dbReference type="RefSeq" id="WP_256425501.1">
    <property type="nucleotide sequence ID" value="NZ_JANHDY010000147.1"/>
</dbReference>
<sequence>FTVFAGIAQFERDLTSERTKEGILAAKKRGKYPGRPSVDKEKLSYAFYLMEQGTSITEAAEKAGVSRMTLYRNMD</sequence>
<reference evidence="3" key="1">
    <citation type="submission" date="2022-07" db="EMBL/GenBank/DDBJ databases">
        <title>Identification and characterization of Bacillus thuringiensis and other Bacillus cereus group isolates from spinach by whole genome sequencing.</title>
        <authorList>
            <person name="Zao X."/>
            <person name="Zervas A."/>
            <person name="Hendriks M."/>
            <person name="Rajkovic A."/>
            <person name="Van Overbeek L."/>
            <person name="Hendriksen N.B."/>
            <person name="Uyttendaele M."/>
        </authorList>
    </citation>
    <scope>NUCLEOTIDE SEQUENCE</scope>
    <source>
        <strain evidence="3">781001F-1</strain>
    </source>
</reference>
<dbReference type="InterPro" id="IPR006120">
    <property type="entry name" value="Resolvase_HTH_dom"/>
</dbReference>
<dbReference type="Gene3D" id="1.10.10.60">
    <property type="entry name" value="Homeodomain-like"/>
    <property type="match status" value="1"/>
</dbReference>
<proteinExistence type="inferred from homology"/>
<dbReference type="PROSITE" id="PS51736">
    <property type="entry name" value="RECOMBINASES_3"/>
    <property type="match status" value="1"/>
</dbReference>
<name>A0AAW5L668_BACCE</name>
<evidence type="ECO:0000313" key="3">
    <source>
        <dbReference type="EMBL" id="MCQ6289025.1"/>
    </source>
</evidence>
<evidence type="ECO:0000256" key="1">
    <source>
        <dbReference type="ARBA" id="ARBA00009913"/>
    </source>
</evidence>
<dbReference type="GO" id="GO:0003677">
    <property type="term" value="F:DNA binding"/>
    <property type="evidence" value="ECO:0007669"/>
    <property type="project" value="InterPro"/>
</dbReference>
<dbReference type="GO" id="GO:0000150">
    <property type="term" value="F:DNA strand exchange activity"/>
    <property type="evidence" value="ECO:0007669"/>
    <property type="project" value="InterPro"/>
</dbReference>
<dbReference type="InterPro" id="IPR009057">
    <property type="entry name" value="Homeodomain-like_sf"/>
</dbReference>